<dbReference type="RefSeq" id="WP_015807538.1">
    <property type="nucleotide sequence ID" value="NC_013061.1"/>
</dbReference>
<dbReference type="eggNOG" id="COG3652">
    <property type="taxonomic scope" value="Bacteria"/>
</dbReference>
<feature type="domain" description="DUF4142" evidence="1">
    <location>
        <begin position="57"/>
        <end position="189"/>
    </location>
</feature>
<reference evidence="2 3" key="1">
    <citation type="journal article" date="2009" name="Stand. Genomic Sci.">
        <title>Complete genome sequence of Pedobacter heparinus type strain (HIM 762-3).</title>
        <authorList>
            <person name="Han C."/>
            <person name="Spring S."/>
            <person name="Lapidus A."/>
            <person name="Del Rio T.G."/>
            <person name="Tice H."/>
            <person name="Copeland A."/>
            <person name="Cheng J.F."/>
            <person name="Lucas S."/>
            <person name="Chen F."/>
            <person name="Nolan M."/>
            <person name="Bruce D."/>
            <person name="Goodwin L."/>
            <person name="Pitluck S."/>
            <person name="Ivanova N."/>
            <person name="Mavromatis K."/>
            <person name="Mikhailova N."/>
            <person name="Pati A."/>
            <person name="Chen A."/>
            <person name="Palaniappan K."/>
            <person name="Land M."/>
            <person name="Hauser L."/>
            <person name="Chang Y.J."/>
            <person name="Jeffries C.C."/>
            <person name="Saunders E."/>
            <person name="Chertkov O."/>
            <person name="Brettin T."/>
            <person name="Goker M."/>
            <person name="Rohde M."/>
            <person name="Bristow J."/>
            <person name="Eisen J.A."/>
            <person name="Markowitz V."/>
            <person name="Hugenholtz P."/>
            <person name="Kyrpides N.C."/>
            <person name="Klenk H.P."/>
            <person name="Detter J.C."/>
        </authorList>
    </citation>
    <scope>NUCLEOTIDE SEQUENCE [LARGE SCALE GENOMIC DNA]</scope>
    <source>
        <strain evidence="3">ATCC 13125 / DSM 2366 / CIP 104194 / JCM 7457 / NBRC 12017 / NCIMB 9290 / NRRL B-14731 / HIM 762-3</strain>
    </source>
</reference>
<evidence type="ECO:0000313" key="2">
    <source>
        <dbReference type="EMBL" id="ACU03924.1"/>
    </source>
</evidence>
<organism evidence="2 3">
    <name type="scientific">Pedobacter heparinus (strain ATCC 13125 / DSM 2366 / CIP 104194 / JCM 7457 / NBRC 12017 / NCIMB 9290 / NRRL B-14731 / HIM 762-3)</name>
    <dbReference type="NCBI Taxonomy" id="485917"/>
    <lineage>
        <taxon>Bacteria</taxon>
        <taxon>Pseudomonadati</taxon>
        <taxon>Bacteroidota</taxon>
        <taxon>Sphingobacteriia</taxon>
        <taxon>Sphingobacteriales</taxon>
        <taxon>Sphingobacteriaceae</taxon>
        <taxon>Pedobacter</taxon>
    </lineage>
</organism>
<dbReference type="Proteomes" id="UP000000852">
    <property type="component" value="Chromosome"/>
</dbReference>
<dbReference type="Pfam" id="PF13628">
    <property type="entry name" value="DUF4142"/>
    <property type="match status" value="1"/>
</dbReference>
<dbReference type="OrthoDB" id="883203at2"/>
<dbReference type="PANTHER" id="PTHR38593">
    <property type="entry name" value="BLR2558 PROTEIN"/>
    <property type="match status" value="1"/>
</dbReference>
<dbReference type="InterPro" id="IPR012347">
    <property type="entry name" value="Ferritin-like"/>
</dbReference>
<protein>
    <submittedName>
        <fullName evidence="2">Outer membrane protein</fullName>
    </submittedName>
</protein>
<gene>
    <name evidence="2" type="ordered locus">Phep_1713</name>
</gene>
<dbReference type="Gene3D" id="1.20.1260.10">
    <property type="match status" value="1"/>
</dbReference>
<evidence type="ECO:0000313" key="3">
    <source>
        <dbReference type="Proteomes" id="UP000000852"/>
    </source>
</evidence>
<dbReference type="PROSITE" id="PS51257">
    <property type="entry name" value="PROKAR_LIPOPROTEIN"/>
    <property type="match status" value="1"/>
</dbReference>
<evidence type="ECO:0000259" key="1">
    <source>
        <dbReference type="Pfam" id="PF13628"/>
    </source>
</evidence>
<proteinExistence type="predicted"/>
<dbReference type="STRING" id="485917.Phep_1713"/>
<dbReference type="KEGG" id="phe:Phep_1713"/>
<sequence>MKAINLPAIIAISFCVLQACQNANKSTREIQSEVIDSSMEAHTITDTTALNRGAGIADFLNEAALGGMEEIELGKIAIEKSANPGIKDFARQMVKDHTKIAERLKVLAEGKKMTLPAALPKTDLDHIAEMKNMQANEFDKHYMGMMVKDHVKTLDLFKSATTSGDTPLQNFAISTLRTLESHYKMATSLNDKLK</sequence>
<accession>C6XUS4</accession>
<dbReference type="AlphaFoldDB" id="C6XUS4"/>
<dbReference type="InterPro" id="IPR025419">
    <property type="entry name" value="DUF4142"/>
</dbReference>
<keyword evidence="3" id="KW-1185">Reference proteome</keyword>
<dbReference type="PANTHER" id="PTHR38593:SF1">
    <property type="entry name" value="BLR2558 PROTEIN"/>
    <property type="match status" value="1"/>
</dbReference>
<name>C6XUS4_PEDHD</name>
<dbReference type="EMBL" id="CP001681">
    <property type="protein sequence ID" value="ACU03924.1"/>
    <property type="molecule type" value="Genomic_DNA"/>
</dbReference>
<dbReference type="HOGENOM" id="CLU_079636_1_2_10"/>